<keyword evidence="3" id="KW-1185">Reference proteome</keyword>
<dbReference type="EMBL" id="JBHLTP010000013">
    <property type="protein sequence ID" value="MFC0525602.1"/>
    <property type="molecule type" value="Genomic_DNA"/>
</dbReference>
<dbReference type="Pfam" id="PF18796">
    <property type="entry name" value="LPD1"/>
    <property type="match status" value="1"/>
</dbReference>
<proteinExistence type="predicted"/>
<dbReference type="Proteomes" id="UP001589836">
    <property type="component" value="Unassembled WGS sequence"/>
</dbReference>
<evidence type="ECO:0000313" key="3">
    <source>
        <dbReference type="Proteomes" id="UP001589836"/>
    </source>
</evidence>
<dbReference type="RefSeq" id="WP_377351133.1">
    <property type="nucleotide sequence ID" value="NZ_JBHLTP010000013.1"/>
</dbReference>
<accession>A0ABV6LTG9</accession>
<protein>
    <submittedName>
        <fullName evidence="2">LPD1 domain-containing protein</fullName>
    </submittedName>
</protein>
<organism evidence="2 3">
    <name type="scientific">Pontibacillus salicampi</name>
    <dbReference type="NCBI Taxonomy" id="1449801"/>
    <lineage>
        <taxon>Bacteria</taxon>
        <taxon>Bacillati</taxon>
        <taxon>Bacillota</taxon>
        <taxon>Bacilli</taxon>
        <taxon>Bacillales</taxon>
        <taxon>Bacillaceae</taxon>
        <taxon>Pontibacillus</taxon>
    </lineage>
</organism>
<feature type="domain" description="Large polyvalent protein-associated" evidence="1">
    <location>
        <begin position="10"/>
        <end position="68"/>
    </location>
</feature>
<dbReference type="InterPro" id="IPR041047">
    <property type="entry name" value="LPD1"/>
</dbReference>
<name>A0ABV6LTG9_9BACI</name>
<gene>
    <name evidence="2" type="ORF">ACFFGV_18625</name>
</gene>
<reference evidence="2 3" key="1">
    <citation type="submission" date="2024-09" db="EMBL/GenBank/DDBJ databases">
        <authorList>
            <person name="Sun Q."/>
            <person name="Mori K."/>
        </authorList>
    </citation>
    <scope>NUCLEOTIDE SEQUENCE [LARGE SCALE GENOMIC DNA]</scope>
    <source>
        <strain evidence="2 3">NCAIM B.02529</strain>
    </source>
</reference>
<evidence type="ECO:0000313" key="2">
    <source>
        <dbReference type="EMBL" id="MFC0525602.1"/>
    </source>
</evidence>
<evidence type="ECO:0000259" key="1">
    <source>
        <dbReference type="Pfam" id="PF18796"/>
    </source>
</evidence>
<comment type="caution">
    <text evidence="2">The sequence shown here is derived from an EMBL/GenBank/DDBJ whole genome shotgun (WGS) entry which is preliminary data.</text>
</comment>
<sequence length="100" mass="11997">MKKALLIPGKYWSSPVELALSGFESYFSYELAGKGWKNYYVVSGFLLPMRKERKRMNESFDKLMSVVRKIHLLEGTYYRKHFFNMKNRLSRRSRQPDFLC</sequence>